<protein>
    <submittedName>
        <fullName evidence="3">Putative steroid receptor rna activator sra1</fullName>
    </submittedName>
</protein>
<proteinExistence type="evidence at transcript level"/>
<reference evidence="3" key="1">
    <citation type="journal article" date="2015" name="Insect Biochem. Mol. Biol.">
        <title>An insight into the sialome of the horse fly, Tabanus bromius.</title>
        <authorList>
            <person name="Ribeiro J.M."/>
            <person name="Kazimirova M."/>
            <person name="Takac P."/>
            <person name="Andersen J.F."/>
            <person name="Francischetti I.M."/>
        </authorList>
    </citation>
    <scope>NUCLEOTIDE SEQUENCE</scope>
</reference>
<feature type="region of interest" description="Disordered" evidence="1">
    <location>
        <begin position="1"/>
        <end position="29"/>
    </location>
</feature>
<evidence type="ECO:0000256" key="1">
    <source>
        <dbReference type="SAM" id="MobiDB-lite"/>
    </source>
</evidence>
<feature type="domain" description="SRA1/Sec31" evidence="2">
    <location>
        <begin position="76"/>
        <end position="216"/>
    </location>
</feature>
<dbReference type="PANTHER" id="PTHR18834:SF2">
    <property type="entry name" value="STEROID RECEPTOR RNA ACTIVATOR 1"/>
    <property type="match status" value="1"/>
</dbReference>
<dbReference type="GO" id="GO:0003713">
    <property type="term" value="F:transcription coactivator activity"/>
    <property type="evidence" value="ECO:0007669"/>
    <property type="project" value="InterPro"/>
</dbReference>
<evidence type="ECO:0000313" key="3">
    <source>
        <dbReference type="EMBL" id="JAI15759.1"/>
    </source>
</evidence>
<accession>A0A0K8TN29</accession>
<organism evidence="3">
    <name type="scientific">Tabanus bromius</name>
    <name type="common">Band-eyed brown horse fly</name>
    <dbReference type="NCBI Taxonomy" id="304241"/>
    <lineage>
        <taxon>Eukaryota</taxon>
        <taxon>Metazoa</taxon>
        <taxon>Ecdysozoa</taxon>
        <taxon>Arthropoda</taxon>
        <taxon>Hexapoda</taxon>
        <taxon>Insecta</taxon>
        <taxon>Pterygota</taxon>
        <taxon>Neoptera</taxon>
        <taxon>Endopterygota</taxon>
        <taxon>Diptera</taxon>
        <taxon>Brachycera</taxon>
        <taxon>Tabanomorpha</taxon>
        <taxon>Tabanoidea</taxon>
        <taxon>Tabanidae</taxon>
        <taxon>Tabanus</taxon>
    </lineage>
</organism>
<dbReference type="EMBL" id="GDAI01001844">
    <property type="protein sequence ID" value="JAI15759.1"/>
    <property type="molecule type" value="mRNA"/>
</dbReference>
<name>A0A0K8TN29_TABBR</name>
<dbReference type="Gene3D" id="1.20.940.10">
    <property type="entry name" value="Functional domain of the splicing factor Prp18"/>
    <property type="match status" value="1"/>
</dbReference>
<dbReference type="Pfam" id="PF07304">
    <property type="entry name" value="SRA1"/>
    <property type="match status" value="1"/>
</dbReference>
<evidence type="ECO:0000259" key="2">
    <source>
        <dbReference type="Pfam" id="PF07304"/>
    </source>
</evidence>
<keyword evidence="3" id="KW-0675">Receptor</keyword>
<dbReference type="PANTHER" id="PTHR18834">
    <property type="entry name" value="STEROID RECEPTOR RNA ACTIVATOR 1"/>
    <property type="match status" value="1"/>
</dbReference>
<feature type="non-terminal residue" evidence="3">
    <location>
        <position position="1"/>
    </location>
</feature>
<dbReference type="GO" id="GO:0006357">
    <property type="term" value="P:regulation of transcription by RNA polymerase II"/>
    <property type="evidence" value="ECO:0007669"/>
    <property type="project" value="InterPro"/>
</dbReference>
<dbReference type="InterPro" id="IPR040243">
    <property type="entry name" value="Steroid_recept_RNA_1"/>
</dbReference>
<dbReference type="GO" id="GO:0005634">
    <property type="term" value="C:nucleus"/>
    <property type="evidence" value="ECO:0007669"/>
    <property type="project" value="TreeGrafter"/>
</dbReference>
<dbReference type="InterPro" id="IPR009917">
    <property type="entry name" value="SRA1/Sec31"/>
</dbReference>
<sequence>NSTPPSRGQYDPGWNDPPKLDYNVTPTTGKTKLNLNKRIAFPMQGGVASSKPTAVVQPSPSSLPLTMIPPQQPLQPPVAIVPPMPQVNMPPMVKVSPLDNLSDAEALRLESNDVEEEVDSEEARNYCTNTFLSCVGSLQETNSIRSDEVRRRINLMNQMWLSGTLTPPVHRKLYKIAKALEANNFNEAIESHRALVVDHINICTAWGAALRQIILTINNRDESSSQPRTIQTTHSNILIPATNASDASEPNTQDINS</sequence>
<dbReference type="AlphaFoldDB" id="A0A0K8TN29"/>